<keyword evidence="2" id="KW-1185">Reference proteome</keyword>
<name>A0ABS3SGL4_9CELL</name>
<gene>
    <name evidence="1" type="ORF">J4035_09510</name>
</gene>
<accession>A0ABS3SGL4</accession>
<dbReference type="Proteomes" id="UP000678317">
    <property type="component" value="Unassembled WGS sequence"/>
</dbReference>
<evidence type="ECO:0000313" key="1">
    <source>
        <dbReference type="EMBL" id="MBO3084877.1"/>
    </source>
</evidence>
<dbReference type="EMBL" id="JAGFBM010000003">
    <property type="protein sequence ID" value="MBO3084877.1"/>
    <property type="molecule type" value="Genomic_DNA"/>
</dbReference>
<reference evidence="1 2" key="1">
    <citation type="submission" date="2021-03" db="EMBL/GenBank/DDBJ databases">
        <title>novel species in genus Cellulomonas.</title>
        <authorList>
            <person name="Zhang G."/>
        </authorList>
    </citation>
    <scope>NUCLEOTIDE SEQUENCE [LARGE SCALE GENOMIC DNA]</scope>
    <source>
        <strain evidence="2">zg-ZUI188</strain>
    </source>
</reference>
<organism evidence="1 2">
    <name type="scientific">Cellulomonas fengjieae</name>
    <dbReference type="NCBI Taxonomy" id="2819978"/>
    <lineage>
        <taxon>Bacteria</taxon>
        <taxon>Bacillati</taxon>
        <taxon>Actinomycetota</taxon>
        <taxon>Actinomycetes</taxon>
        <taxon>Micrococcales</taxon>
        <taxon>Cellulomonadaceae</taxon>
        <taxon>Cellulomonas</taxon>
    </lineage>
</organism>
<comment type="caution">
    <text evidence="1">The sequence shown here is derived from an EMBL/GenBank/DDBJ whole genome shotgun (WGS) entry which is preliminary data.</text>
</comment>
<evidence type="ECO:0000313" key="2">
    <source>
        <dbReference type="Proteomes" id="UP000678317"/>
    </source>
</evidence>
<dbReference type="RefSeq" id="WP_208214656.1">
    <property type="nucleotide sequence ID" value="NZ_CP074404.1"/>
</dbReference>
<sequence length="55" mass="6161">MPPKIKTALFWIVAIFLVYAIVTSPDRAADGVRALWDIVVRAFSSFGEFFANLTQ</sequence>
<proteinExistence type="predicted"/>
<protein>
    <submittedName>
        <fullName evidence="1">Uncharacterized protein</fullName>
    </submittedName>
</protein>